<evidence type="ECO:0000313" key="2">
    <source>
        <dbReference type="EMBL" id="MDO4842046.1"/>
    </source>
</evidence>
<organism evidence="2 3">
    <name type="scientific">Phoenicibacter congonensis</name>
    <dbReference type="NCBI Taxonomy" id="1944646"/>
    <lineage>
        <taxon>Bacteria</taxon>
        <taxon>Bacillati</taxon>
        <taxon>Actinomycetota</taxon>
        <taxon>Coriobacteriia</taxon>
        <taxon>Eggerthellales</taxon>
        <taxon>Eggerthellaceae</taxon>
        <taxon>Phoenicibacter</taxon>
    </lineage>
</organism>
<dbReference type="AlphaFoldDB" id="A0AA43RJN3"/>
<dbReference type="Gene3D" id="2.30.30.140">
    <property type="match status" value="1"/>
</dbReference>
<dbReference type="FunFam" id="2.30.30.140:FF:000022">
    <property type="entry name" value="Hydrogenase assembly chaperone HybG"/>
    <property type="match status" value="1"/>
</dbReference>
<comment type="similarity">
    <text evidence="1">Belongs to the HupF/HypC family.</text>
</comment>
<dbReference type="InterPro" id="IPR019812">
    <property type="entry name" value="Hydgase_assmbl_chp_CS"/>
</dbReference>
<reference evidence="2" key="1">
    <citation type="submission" date="2023-07" db="EMBL/GenBank/DDBJ databases">
        <title>Between Cages and Wild: Unraveling the Impact of Captivity on Animal Microbiomes and Antimicrobial Resistance.</title>
        <authorList>
            <person name="Schmartz G.P."/>
            <person name="Rehner J."/>
            <person name="Schuff M.J."/>
            <person name="Becker S.L."/>
            <person name="Kravczyk M."/>
            <person name="Gurevich A."/>
            <person name="Francke R."/>
            <person name="Mueller R."/>
            <person name="Keller V."/>
            <person name="Keller A."/>
        </authorList>
    </citation>
    <scope>NUCLEOTIDE SEQUENCE</scope>
    <source>
        <strain evidence="2">S12M_St_49</strain>
    </source>
</reference>
<accession>A0AA43RJN3</accession>
<keyword evidence="3" id="KW-1185">Reference proteome</keyword>
<dbReference type="InterPro" id="IPR001109">
    <property type="entry name" value="Hydrogenase_HupF/HypC"/>
</dbReference>
<dbReference type="PROSITE" id="PS01097">
    <property type="entry name" value="HUPF_HYPC"/>
    <property type="match status" value="1"/>
</dbReference>
<dbReference type="PANTHER" id="PTHR35177:SF2">
    <property type="entry name" value="HYDROGENASE MATURATION FACTOR HYBG"/>
    <property type="match status" value="1"/>
</dbReference>
<sequence length="76" mass="8412">MCLAIPAKVESLEDGNIANVDIMGTKRRISCDLTPDAKVDDYVLVHAGFAIEIVDEEVANQTLEIIKDMPEFAEIY</sequence>
<dbReference type="GO" id="GO:1902670">
    <property type="term" value="F:carbon dioxide binding"/>
    <property type="evidence" value="ECO:0007669"/>
    <property type="project" value="TreeGrafter"/>
</dbReference>
<protein>
    <submittedName>
        <fullName evidence="2">HypC/HybG/HupF family hydrogenase formation chaperone</fullName>
    </submittedName>
</protein>
<dbReference type="PRINTS" id="PR00445">
    <property type="entry name" value="HUPFHYPC"/>
</dbReference>
<dbReference type="EMBL" id="JAUMVS010000082">
    <property type="protein sequence ID" value="MDO4842046.1"/>
    <property type="molecule type" value="Genomic_DNA"/>
</dbReference>
<proteinExistence type="inferred from homology"/>
<gene>
    <name evidence="2" type="ORF">Q3982_05160</name>
</gene>
<dbReference type="NCBIfam" id="TIGR00074">
    <property type="entry name" value="hypC_hupF"/>
    <property type="match status" value="1"/>
</dbReference>
<dbReference type="SUPFAM" id="SSF159127">
    <property type="entry name" value="HupF/HypC-like"/>
    <property type="match status" value="1"/>
</dbReference>
<name>A0AA43RJN3_9ACTN</name>
<dbReference type="PANTHER" id="PTHR35177">
    <property type="entry name" value="HYDROGENASE MATURATION FACTOR HYBG"/>
    <property type="match status" value="1"/>
</dbReference>
<evidence type="ECO:0000313" key="3">
    <source>
        <dbReference type="Proteomes" id="UP001168575"/>
    </source>
</evidence>
<dbReference type="Proteomes" id="UP001168575">
    <property type="component" value="Unassembled WGS sequence"/>
</dbReference>
<dbReference type="GO" id="GO:0051604">
    <property type="term" value="P:protein maturation"/>
    <property type="evidence" value="ECO:0007669"/>
    <property type="project" value="TreeGrafter"/>
</dbReference>
<dbReference type="Pfam" id="PF01455">
    <property type="entry name" value="HupF_HypC"/>
    <property type="match status" value="1"/>
</dbReference>
<dbReference type="GO" id="GO:0005506">
    <property type="term" value="F:iron ion binding"/>
    <property type="evidence" value="ECO:0007669"/>
    <property type="project" value="TreeGrafter"/>
</dbReference>
<evidence type="ECO:0000256" key="1">
    <source>
        <dbReference type="ARBA" id="ARBA00006018"/>
    </source>
</evidence>
<comment type="caution">
    <text evidence="2">The sequence shown here is derived from an EMBL/GenBank/DDBJ whole genome shotgun (WGS) entry which is preliminary data.</text>
</comment>